<reference evidence="1" key="1">
    <citation type="submission" date="2021-01" db="EMBL/GenBank/DDBJ databases">
        <title>Whole genome shotgun sequence of Dactylosporangium siamense NBRC 106093.</title>
        <authorList>
            <person name="Komaki H."/>
            <person name="Tamura T."/>
        </authorList>
    </citation>
    <scope>NUCLEOTIDE SEQUENCE</scope>
    <source>
        <strain evidence="1">NBRC 106093</strain>
    </source>
</reference>
<accession>A0A919PID5</accession>
<dbReference type="Gene3D" id="1.25.40.10">
    <property type="entry name" value="Tetratricopeptide repeat domain"/>
    <property type="match status" value="1"/>
</dbReference>
<name>A0A919PID5_9ACTN</name>
<dbReference type="RefSeq" id="WP_203847166.1">
    <property type="nucleotide sequence ID" value="NZ_BAAAVW010000011.1"/>
</dbReference>
<sequence length="759" mass="80928">MGGGLREACVVAMRNYRQIEVIADRSYGYPAAVAVAWARLGDWSRAEFLAAHIGAGRRAYAGMAEVAAARGDAERCLRMVDAVRDPARRGGLDWFTAREHAVAARAAARVGRRDVARDLLRDAETALRRSADATQTDRRAEALATVAQAYAAIGDRRHARKLIAEAEHRLDGLHGDTRAYYLSLIAFASAEVRGVQAAMRSFPDPHFPVYRARVQAGFARAAAEAGDHGTAARLLDSVEGWLLPAVQAQGDVVHGRAELSLREALLALTEVAEVAVRAGDPQRARGHLAAVDAVVRRLGYPQTQQQLYTRLAIVHELLGSPAAAVTLVEHVTAPDARLAILTQMAVAAAEAGREERAGALFDQADALAREMRRPRRQQDEPRLDLAVALAEAGRPEPAERILLAMSRPRQPFWELVALSTAVAEVDRLDQAQPLLALAGEDESLRERMLPALAEAAGRTDRLSLMDDLVEPDQHAPFLRKAAIGAAGAGRFETALELFTRAAELDRVAPSTRGAWVLGPDPATRIAVLALRAGSPLVDDFCRLARPPERAHWKMPDLDAIRGDLEAVVRQVTAEDPPIADAVAKVAPVVAARGRTDLVGTLLALGVQASLNWTRAVPAAINRDLATLAVAAAELDQPERADAILQRLADADTHPDDRAPALAARAQAYARAGDTARAQEVVDEAFACLLSRAGGSGAERALAACVRAGVALDPQRCRAILADALATQPVDTPKFLAAVPLADPALADLVVALMAGHDSG</sequence>
<dbReference type="SUPFAM" id="SSF48452">
    <property type="entry name" value="TPR-like"/>
    <property type="match status" value="1"/>
</dbReference>
<keyword evidence="2" id="KW-1185">Reference proteome</keyword>
<protein>
    <recommendedName>
        <fullName evidence="3">Tetratricopeptide repeat protein</fullName>
    </recommendedName>
</protein>
<dbReference type="AlphaFoldDB" id="A0A919PID5"/>
<evidence type="ECO:0000313" key="1">
    <source>
        <dbReference type="EMBL" id="GIG45361.1"/>
    </source>
</evidence>
<dbReference type="Proteomes" id="UP000660611">
    <property type="component" value="Unassembled WGS sequence"/>
</dbReference>
<proteinExistence type="predicted"/>
<evidence type="ECO:0000313" key="2">
    <source>
        <dbReference type="Proteomes" id="UP000660611"/>
    </source>
</evidence>
<dbReference type="EMBL" id="BONQ01000052">
    <property type="protein sequence ID" value="GIG45361.1"/>
    <property type="molecule type" value="Genomic_DNA"/>
</dbReference>
<comment type="caution">
    <text evidence="1">The sequence shown here is derived from an EMBL/GenBank/DDBJ whole genome shotgun (WGS) entry which is preliminary data.</text>
</comment>
<evidence type="ECO:0008006" key="3">
    <source>
        <dbReference type="Google" id="ProtNLM"/>
    </source>
</evidence>
<dbReference type="InterPro" id="IPR011990">
    <property type="entry name" value="TPR-like_helical_dom_sf"/>
</dbReference>
<organism evidence="1 2">
    <name type="scientific">Dactylosporangium siamense</name>
    <dbReference type="NCBI Taxonomy" id="685454"/>
    <lineage>
        <taxon>Bacteria</taxon>
        <taxon>Bacillati</taxon>
        <taxon>Actinomycetota</taxon>
        <taxon>Actinomycetes</taxon>
        <taxon>Micromonosporales</taxon>
        <taxon>Micromonosporaceae</taxon>
        <taxon>Dactylosporangium</taxon>
    </lineage>
</organism>
<gene>
    <name evidence="1" type="ORF">Dsi01nite_034020</name>
</gene>